<evidence type="ECO:0000256" key="3">
    <source>
        <dbReference type="ARBA" id="ARBA00023027"/>
    </source>
</evidence>
<dbReference type="InterPro" id="IPR036291">
    <property type="entry name" value="NAD(P)-bd_dom_sf"/>
</dbReference>
<dbReference type="EC" id="1.1.1.28" evidence="7"/>
<dbReference type="AlphaFoldDB" id="A0A1G8NSQ3"/>
<reference evidence="7 8" key="1">
    <citation type="submission" date="2017-09" db="EMBL/GenBank/DDBJ databases">
        <title>Bacterial strain isolated from the female urinary microbiota.</title>
        <authorList>
            <person name="Thomas-White K."/>
            <person name="Kumar N."/>
            <person name="Forster S."/>
            <person name="Putonti C."/>
            <person name="Lawley T."/>
            <person name="Wolfe A.J."/>
        </authorList>
    </citation>
    <scope>NUCLEOTIDE SEQUENCE [LARGE SCALE GENOMIC DNA]</scope>
    <source>
        <strain evidence="7 8">UMB0852</strain>
    </source>
</reference>
<evidence type="ECO:0000256" key="4">
    <source>
        <dbReference type="RuleBase" id="RU003719"/>
    </source>
</evidence>
<gene>
    <name evidence="7" type="ORF">CJ205_06950</name>
</gene>
<protein>
    <submittedName>
        <fullName evidence="7">Lactate dehydrogenase</fullName>
        <ecNumber evidence="7">1.1.1.28</ecNumber>
    </submittedName>
</protein>
<dbReference type="SUPFAM" id="SSF52283">
    <property type="entry name" value="Formate/glycerate dehydrogenase catalytic domain-like"/>
    <property type="match status" value="1"/>
</dbReference>
<evidence type="ECO:0000256" key="1">
    <source>
        <dbReference type="ARBA" id="ARBA00005854"/>
    </source>
</evidence>
<dbReference type="PROSITE" id="PS00670">
    <property type="entry name" value="D_2_HYDROXYACID_DH_2"/>
    <property type="match status" value="1"/>
</dbReference>
<evidence type="ECO:0000256" key="2">
    <source>
        <dbReference type="ARBA" id="ARBA00023002"/>
    </source>
</evidence>
<comment type="caution">
    <text evidence="7">The sequence shown here is derived from an EMBL/GenBank/DDBJ whole genome shotgun (WGS) entry which is preliminary data.</text>
</comment>
<dbReference type="InterPro" id="IPR029752">
    <property type="entry name" value="D-isomer_DH_CS1"/>
</dbReference>
<sequence>MYKVIAYSVKKEDVPAAKEWAKENDVELTILHEPLTMETIELAKGHDGIAVSQMHPITREMYEKLAEFGMKQIAQRSAGYEIHDLKAASDNGIIVTNVPVYSPESIAEFVVAGAMMGVRKLPLIMKAAEEHDFRWSPEKRGRLLKDMTVGILGVGHIGREAARIFKGIGCKVIGYDLYPNDEGRQYLEYKDSVDEVVKEADIVSLHMPQTEDNYHLFDMDMFNKMKKHAILLNAGRGGLVNTEDLLKALDEDILDYAFIDVYEHEEAYIMYDYRDKEIEDKLFERLIHHPKVGFTPHLAFYTDVANRNILVFGLDAVVEVLKTGDSVKRVN</sequence>
<dbReference type="Gene3D" id="3.40.50.720">
    <property type="entry name" value="NAD(P)-binding Rossmann-like Domain"/>
    <property type="match status" value="2"/>
</dbReference>
<keyword evidence="8" id="KW-1185">Reference proteome</keyword>
<dbReference type="InterPro" id="IPR029753">
    <property type="entry name" value="D-isomer_DH_CS"/>
</dbReference>
<keyword evidence="2 4" id="KW-0560">Oxidoreductase</keyword>
<proteinExistence type="inferred from homology"/>
<dbReference type="PANTHER" id="PTHR43026:SF1">
    <property type="entry name" value="2-HYDROXYACID DEHYDROGENASE HOMOLOG 1-RELATED"/>
    <property type="match status" value="1"/>
</dbReference>
<evidence type="ECO:0000259" key="5">
    <source>
        <dbReference type="Pfam" id="PF00389"/>
    </source>
</evidence>
<dbReference type="Pfam" id="PF00389">
    <property type="entry name" value="2-Hacid_dh"/>
    <property type="match status" value="1"/>
</dbReference>
<dbReference type="EMBL" id="PNHE01000034">
    <property type="protein sequence ID" value="PMC57931.1"/>
    <property type="molecule type" value="Genomic_DNA"/>
</dbReference>
<evidence type="ECO:0000313" key="7">
    <source>
        <dbReference type="EMBL" id="PMC57931.1"/>
    </source>
</evidence>
<accession>A0A1G8NSQ3</accession>
<evidence type="ECO:0000313" key="8">
    <source>
        <dbReference type="Proteomes" id="UP000235682"/>
    </source>
</evidence>
<dbReference type="RefSeq" id="WP_092086476.1">
    <property type="nucleotide sequence ID" value="NZ_FNEL01000055.1"/>
</dbReference>
<dbReference type="GO" id="GO:0008720">
    <property type="term" value="F:D-lactate dehydrogenase (NAD+) activity"/>
    <property type="evidence" value="ECO:0007669"/>
    <property type="project" value="UniProtKB-EC"/>
</dbReference>
<dbReference type="GO" id="GO:0051287">
    <property type="term" value="F:NAD binding"/>
    <property type="evidence" value="ECO:0007669"/>
    <property type="project" value="InterPro"/>
</dbReference>
<dbReference type="OrthoDB" id="9805416at2"/>
<dbReference type="STRING" id="84521.SAMN04487994_10553"/>
<dbReference type="Pfam" id="PF02826">
    <property type="entry name" value="2-Hacid_dh_C"/>
    <property type="match status" value="1"/>
</dbReference>
<evidence type="ECO:0000259" key="6">
    <source>
        <dbReference type="Pfam" id="PF02826"/>
    </source>
</evidence>
<comment type="similarity">
    <text evidence="1 4">Belongs to the D-isomer specific 2-hydroxyacid dehydrogenase family.</text>
</comment>
<dbReference type="Proteomes" id="UP000235682">
    <property type="component" value="Unassembled WGS sequence"/>
</dbReference>
<dbReference type="InterPro" id="IPR058205">
    <property type="entry name" value="D-LDH-like"/>
</dbReference>
<dbReference type="InterPro" id="IPR006140">
    <property type="entry name" value="D-isomer_DH_NAD-bd"/>
</dbReference>
<dbReference type="NCBIfam" id="NF006374">
    <property type="entry name" value="PRK08605.1"/>
    <property type="match status" value="1"/>
</dbReference>
<keyword evidence="3" id="KW-0520">NAD</keyword>
<dbReference type="SUPFAM" id="SSF51735">
    <property type="entry name" value="NAD(P)-binding Rossmann-fold domains"/>
    <property type="match status" value="1"/>
</dbReference>
<name>A0A1G8NSQ3_9LACT</name>
<dbReference type="CDD" id="cd12186">
    <property type="entry name" value="LDH"/>
    <property type="match status" value="1"/>
</dbReference>
<dbReference type="PROSITE" id="PS00065">
    <property type="entry name" value="D_2_HYDROXYACID_DH_1"/>
    <property type="match status" value="1"/>
</dbReference>
<organism evidence="7 8">
    <name type="scientific">Dolosicoccus paucivorans</name>
    <dbReference type="NCBI Taxonomy" id="84521"/>
    <lineage>
        <taxon>Bacteria</taxon>
        <taxon>Bacillati</taxon>
        <taxon>Bacillota</taxon>
        <taxon>Bacilli</taxon>
        <taxon>Lactobacillales</taxon>
        <taxon>Aerococcaceae</taxon>
        <taxon>Dolosicoccus</taxon>
    </lineage>
</organism>
<feature type="domain" description="D-isomer specific 2-hydroxyacid dehydrogenase catalytic" evidence="5">
    <location>
        <begin position="8"/>
        <end position="331"/>
    </location>
</feature>
<dbReference type="InterPro" id="IPR006139">
    <property type="entry name" value="D-isomer_2_OHA_DH_cat_dom"/>
</dbReference>
<feature type="domain" description="D-isomer specific 2-hydroxyacid dehydrogenase NAD-binding" evidence="6">
    <location>
        <begin position="114"/>
        <end position="299"/>
    </location>
</feature>
<dbReference type="PANTHER" id="PTHR43026">
    <property type="entry name" value="2-HYDROXYACID DEHYDROGENASE HOMOLOG 1-RELATED"/>
    <property type="match status" value="1"/>
</dbReference>